<dbReference type="EMBL" id="JBANEI010000012">
    <property type="protein sequence ID" value="MEI2683208.1"/>
    <property type="molecule type" value="Genomic_DNA"/>
</dbReference>
<sequence>MEFKTFYYHTNRITYIYHFASRGIEYEINIEQVTRTDQASISLQEGFILSKNGAYEVSFDIKANRLAKQLYARALPGQVSAIQVIRQIEKALIAHLEEFNAGMYIFAASDIKLAAIYQRIIKKHHARGNTLESGFKPIGRGYVIRTKYCYR</sequence>
<comment type="caution">
    <text evidence="1">The sequence shown here is derived from an EMBL/GenBank/DDBJ whole genome shotgun (WGS) entry which is preliminary data.</text>
</comment>
<reference evidence="1 2" key="1">
    <citation type="submission" date="2024-02" db="EMBL/GenBank/DDBJ databases">
        <title>First report Erwinia aphidicola in onion in Chile.</title>
        <authorList>
            <person name="Valenzuela M."/>
            <person name="Pena M."/>
            <person name="Dutta B."/>
        </authorList>
    </citation>
    <scope>NUCLEOTIDE SEQUENCE [LARGE SCALE GENOMIC DNA]</scope>
    <source>
        <strain evidence="1 2">QCJ3A</strain>
    </source>
</reference>
<dbReference type="RefSeq" id="WP_048915556.1">
    <property type="nucleotide sequence ID" value="NZ_JACXBP010000003.1"/>
</dbReference>
<evidence type="ECO:0000313" key="2">
    <source>
        <dbReference type="Proteomes" id="UP001306592"/>
    </source>
</evidence>
<name>A0ABU8DI57_ERWAP</name>
<accession>A0ABU8DI57</accession>
<evidence type="ECO:0000313" key="1">
    <source>
        <dbReference type="EMBL" id="MEI2683208.1"/>
    </source>
</evidence>
<organism evidence="1 2">
    <name type="scientific">Erwinia aphidicola</name>
    <dbReference type="NCBI Taxonomy" id="68334"/>
    <lineage>
        <taxon>Bacteria</taxon>
        <taxon>Pseudomonadati</taxon>
        <taxon>Pseudomonadota</taxon>
        <taxon>Gammaproteobacteria</taxon>
        <taxon>Enterobacterales</taxon>
        <taxon>Erwiniaceae</taxon>
        <taxon>Erwinia</taxon>
    </lineage>
</organism>
<protein>
    <submittedName>
        <fullName evidence="1">Uncharacterized protein</fullName>
    </submittedName>
</protein>
<proteinExistence type="predicted"/>
<keyword evidence="2" id="KW-1185">Reference proteome</keyword>
<dbReference type="Proteomes" id="UP001306592">
    <property type="component" value="Unassembled WGS sequence"/>
</dbReference>
<gene>
    <name evidence="1" type="ORF">V8N49_16285</name>
</gene>